<evidence type="ECO:0000313" key="2">
    <source>
        <dbReference type="EMBL" id="GHF43251.1"/>
    </source>
</evidence>
<comment type="caution">
    <text evidence="2">The sequence shown here is derived from an EMBL/GenBank/DDBJ whole genome shotgun (WGS) entry which is preliminary data.</text>
</comment>
<accession>A0A8J3GW45</accession>
<keyword evidence="3" id="KW-1185">Reference proteome</keyword>
<reference evidence="2" key="2">
    <citation type="submission" date="2020-09" db="EMBL/GenBank/DDBJ databases">
        <authorList>
            <person name="Sun Q."/>
            <person name="Kim S."/>
        </authorList>
    </citation>
    <scope>NUCLEOTIDE SEQUENCE</scope>
    <source>
        <strain evidence="2">KCTC 42650</strain>
    </source>
</reference>
<dbReference type="AlphaFoldDB" id="A0A8J3GW45"/>
<keyword evidence="1" id="KW-0472">Membrane</keyword>
<proteinExistence type="predicted"/>
<evidence type="ECO:0000256" key="1">
    <source>
        <dbReference type="SAM" id="Phobius"/>
    </source>
</evidence>
<evidence type="ECO:0000313" key="3">
    <source>
        <dbReference type="Proteomes" id="UP000626220"/>
    </source>
</evidence>
<feature type="transmembrane region" description="Helical" evidence="1">
    <location>
        <begin position="66"/>
        <end position="90"/>
    </location>
</feature>
<protein>
    <recommendedName>
        <fullName evidence="4">Cobalt transporter</fullName>
    </recommendedName>
</protein>
<name>A0A8J3GW45_9RHOB</name>
<dbReference type="Proteomes" id="UP000626220">
    <property type="component" value="Unassembled WGS sequence"/>
</dbReference>
<feature type="transmembrane region" description="Helical" evidence="1">
    <location>
        <begin position="161"/>
        <end position="180"/>
    </location>
</feature>
<reference evidence="2" key="1">
    <citation type="journal article" date="2014" name="Int. J. Syst. Evol. Microbiol.">
        <title>Complete genome sequence of Corynebacterium casei LMG S-19264T (=DSM 44701T), isolated from a smear-ripened cheese.</title>
        <authorList>
            <consortium name="US DOE Joint Genome Institute (JGI-PGF)"/>
            <person name="Walter F."/>
            <person name="Albersmeier A."/>
            <person name="Kalinowski J."/>
            <person name="Ruckert C."/>
        </authorList>
    </citation>
    <scope>NUCLEOTIDE SEQUENCE</scope>
    <source>
        <strain evidence="2">KCTC 42650</strain>
    </source>
</reference>
<dbReference type="InterPro" id="IPR012666">
    <property type="entry name" value="CbtA_put"/>
</dbReference>
<organism evidence="2 3">
    <name type="scientific">Seohaeicola zhoushanensis</name>
    <dbReference type="NCBI Taxonomy" id="1569283"/>
    <lineage>
        <taxon>Bacteria</taxon>
        <taxon>Pseudomonadati</taxon>
        <taxon>Pseudomonadota</taxon>
        <taxon>Alphaproteobacteria</taxon>
        <taxon>Rhodobacterales</taxon>
        <taxon>Roseobacteraceae</taxon>
        <taxon>Seohaeicola</taxon>
    </lineage>
</organism>
<gene>
    <name evidence="2" type="ORF">GCM10017056_13930</name>
</gene>
<sequence>MASRLLTSALFAGFCTGLIAALLQFVFVQPVLLHAELYESGQLVHFGAEPVSAHPDLGGIDVMRDALSVLFSALVYTGYALVLVALMSLAEASGAKITARTGLIWGIAGFVAVHFAPAISLPPEVPGVAAADVVARQVWWFATVAATGVALALIAFARSWAAWAVAVVLLLAPHLIGAPHPDSFAGTVPPELAAMFASRALGVGLAAWVVLGCLAGHFWQREGLRQNAAA</sequence>
<keyword evidence="1" id="KW-0812">Transmembrane</keyword>
<dbReference type="NCBIfam" id="TIGR02458">
    <property type="entry name" value="CbtA"/>
    <property type="match status" value="1"/>
</dbReference>
<dbReference type="EMBL" id="BNCJ01000002">
    <property type="protein sequence ID" value="GHF43251.1"/>
    <property type="molecule type" value="Genomic_DNA"/>
</dbReference>
<feature type="transmembrane region" description="Helical" evidence="1">
    <location>
        <begin position="139"/>
        <end position="156"/>
    </location>
</feature>
<evidence type="ECO:0008006" key="4">
    <source>
        <dbReference type="Google" id="ProtNLM"/>
    </source>
</evidence>
<dbReference type="Pfam" id="PF09490">
    <property type="entry name" value="CbtA"/>
    <property type="match status" value="1"/>
</dbReference>
<keyword evidence="1" id="KW-1133">Transmembrane helix</keyword>
<dbReference type="RefSeq" id="WP_189679302.1">
    <property type="nucleotide sequence ID" value="NZ_BNCJ01000002.1"/>
</dbReference>
<feature type="transmembrane region" description="Helical" evidence="1">
    <location>
        <begin position="200"/>
        <end position="219"/>
    </location>
</feature>
<feature type="transmembrane region" description="Helical" evidence="1">
    <location>
        <begin position="102"/>
        <end position="119"/>
    </location>
</feature>